<name>A0A2A4Z956_9PROT</name>
<comment type="caution">
    <text evidence="1">The sequence shown here is derived from an EMBL/GenBank/DDBJ whole genome shotgun (WGS) entry which is preliminary data.</text>
</comment>
<organism evidence="1">
    <name type="scientific">OCS116 cluster bacterium</name>
    <dbReference type="NCBI Taxonomy" id="2030921"/>
    <lineage>
        <taxon>Bacteria</taxon>
        <taxon>Pseudomonadati</taxon>
        <taxon>Pseudomonadota</taxon>
        <taxon>Alphaproteobacteria</taxon>
        <taxon>OCS116 cluster</taxon>
    </lineage>
</organism>
<protein>
    <recommendedName>
        <fullName evidence="2">ParD-like antitoxin of type II toxin-antitoxin system</fullName>
    </recommendedName>
</protein>
<proteinExistence type="predicted"/>
<dbReference type="EMBL" id="NVUS01000002">
    <property type="protein sequence ID" value="PCJ03495.1"/>
    <property type="molecule type" value="Genomic_DNA"/>
</dbReference>
<evidence type="ECO:0008006" key="2">
    <source>
        <dbReference type="Google" id="ProtNLM"/>
    </source>
</evidence>
<evidence type="ECO:0000313" key="1">
    <source>
        <dbReference type="EMBL" id="PCJ03495.1"/>
    </source>
</evidence>
<dbReference type="InterPro" id="IPR021831">
    <property type="entry name" value="ParD-like"/>
</dbReference>
<dbReference type="AlphaFoldDB" id="A0A2A4Z956"/>
<sequence>MSATIKLSDELINDAKRYAIAYSRSAPKQIEYWSKIGKIAEENPDLTYNFIKDMLLAKAELAAGMVEPYEFD</sequence>
<reference key="1">
    <citation type="submission" date="2017-08" db="EMBL/GenBank/DDBJ databases">
        <title>A dynamic microbial community with high functional redundancy inhabits the cold, oxic subseafloor aquifer.</title>
        <authorList>
            <person name="Tully B.J."/>
            <person name="Wheat C.G."/>
            <person name="Glazer B.T."/>
            <person name="Huber J.A."/>
        </authorList>
    </citation>
    <scope>NUCLEOTIDE SEQUENCE [LARGE SCALE GENOMIC DNA]</scope>
</reference>
<gene>
    <name evidence="1" type="ORF">COB13_02405</name>
</gene>
<reference evidence="1" key="2">
    <citation type="journal article" date="2018" name="ISME J.">
        <title>A dynamic microbial community with high functional redundancy inhabits the cold, oxic subseafloor aquifer.</title>
        <authorList>
            <person name="Tully B.J."/>
            <person name="Wheat C.G."/>
            <person name="Glazer B.T."/>
            <person name="Huber J.A."/>
        </authorList>
    </citation>
    <scope>NUCLEOTIDE SEQUENCE</scope>
    <source>
        <strain evidence="1">NORP83</strain>
    </source>
</reference>
<dbReference type="Pfam" id="PF11903">
    <property type="entry name" value="ParD_like"/>
    <property type="match status" value="1"/>
</dbReference>
<accession>A0A2A4Z956</accession>